<evidence type="ECO:0000313" key="3">
    <source>
        <dbReference type="Proteomes" id="UP000636793"/>
    </source>
</evidence>
<dbReference type="EMBL" id="BMHI01000007">
    <property type="protein sequence ID" value="GGB45792.1"/>
    <property type="molecule type" value="Genomic_DNA"/>
</dbReference>
<dbReference type="InterPro" id="IPR000073">
    <property type="entry name" value="AB_hydrolase_1"/>
</dbReference>
<dbReference type="Pfam" id="PF12697">
    <property type="entry name" value="Abhydrolase_6"/>
    <property type="match status" value="1"/>
</dbReference>
<evidence type="ECO:0000313" key="2">
    <source>
        <dbReference type="EMBL" id="GGB45792.1"/>
    </source>
</evidence>
<dbReference type="SUPFAM" id="SSF53474">
    <property type="entry name" value="alpha/beta-Hydrolases"/>
    <property type="match status" value="1"/>
</dbReference>
<dbReference type="PRINTS" id="PR00111">
    <property type="entry name" value="ABHYDROLASE"/>
</dbReference>
<keyword evidence="2" id="KW-0378">Hydrolase</keyword>
<dbReference type="InterPro" id="IPR029058">
    <property type="entry name" value="AB_hydrolase_fold"/>
</dbReference>
<proteinExistence type="predicted"/>
<accession>A0A916X0P2</accession>
<dbReference type="GO" id="GO:0016787">
    <property type="term" value="F:hydrolase activity"/>
    <property type="evidence" value="ECO:0007669"/>
    <property type="project" value="UniProtKB-KW"/>
</dbReference>
<dbReference type="PANTHER" id="PTHR43194">
    <property type="entry name" value="HYDROLASE ALPHA/BETA FOLD FAMILY"/>
    <property type="match status" value="1"/>
</dbReference>
<keyword evidence="3" id="KW-1185">Reference proteome</keyword>
<name>A0A916X0P2_9MICO</name>
<organism evidence="2 3">
    <name type="scientific">Flexivirga endophytica</name>
    <dbReference type="NCBI Taxonomy" id="1849103"/>
    <lineage>
        <taxon>Bacteria</taxon>
        <taxon>Bacillati</taxon>
        <taxon>Actinomycetota</taxon>
        <taxon>Actinomycetes</taxon>
        <taxon>Micrococcales</taxon>
        <taxon>Dermacoccaceae</taxon>
        <taxon>Flexivirga</taxon>
    </lineage>
</organism>
<reference evidence="2" key="1">
    <citation type="journal article" date="2014" name="Int. J. Syst. Evol. Microbiol.">
        <title>Complete genome sequence of Corynebacterium casei LMG S-19264T (=DSM 44701T), isolated from a smear-ripened cheese.</title>
        <authorList>
            <consortium name="US DOE Joint Genome Institute (JGI-PGF)"/>
            <person name="Walter F."/>
            <person name="Albersmeier A."/>
            <person name="Kalinowski J."/>
            <person name="Ruckert C."/>
        </authorList>
    </citation>
    <scope>NUCLEOTIDE SEQUENCE</scope>
    <source>
        <strain evidence="2">CGMCC 1.15085</strain>
    </source>
</reference>
<feature type="domain" description="AB hydrolase-1" evidence="1">
    <location>
        <begin position="17"/>
        <end position="240"/>
    </location>
</feature>
<sequence>MIASIERGDPSPTSPSIVFVHGAMHGAWSWDEHFLGYFADRGRHVIALDLRGHGDSPIDRSVLWASVRDYLDDLAEVADRLPNPPVLVGHSLGGFVVQRRLEEHPAPAAVLVGATPPSGAMRLTLRAIRHDPAGAARAFATLRLLPMFGSPEAAHHWFFSADTPAGQVAGWSDRLCDESFRAVVDTLVRPVRTKRVTTPLLVLGGSADRTAPPQDVAFTAHRYGVEPVVLDGLPHDLMLDGGWQRAAAHIANWLDDTLG</sequence>
<dbReference type="RefSeq" id="WP_188838943.1">
    <property type="nucleotide sequence ID" value="NZ_BMHI01000007.1"/>
</dbReference>
<gene>
    <name evidence="2" type="primary">mhpC</name>
    <name evidence="2" type="ORF">GCM10011492_41170</name>
</gene>
<dbReference type="Proteomes" id="UP000636793">
    <property type="component" value="Unassembled WGS sequence"/>
</dbReference>
<reference evidence="2" key="2">
    <citation type="submission" date="2020-09" db="EMBL/GenBank/DDBJ databases">
        <authorList>
            <person name="Sun Q."/>
            <person name="Zhou Y."/>
        </authorList>
    </citation>
    <scope>NUCLEOTIDE SEQUENCE</scope>
    <source>
        <strain evidence="2">CGMCC 1.15085</strain>
    </source>
</reference>
<dbReference type="Gene3D" id="3.40.50.1820">
    <property type="entry name" value="alpha/beta hydrolase"/>
    <property type="match status" value="1"/>
</dbReference>
<dbReference type="PANTHER" id="PTHR43194:SF2">
    <property type="entry name" value="PEROXISOMAL MEMBRANE PROTEIN LPX1"/>
    <property type="match status" value="1"/>
</dbReference>
<comment type="caution">
    <text evidence="2">The sequence shown here is derived from an EMBL/GenBank/DDBJ whole genome shotgun (WGS) entry which is preliminary data.</text>
</comment>
<dbReference type="AlphaFoldDB" id="A0A916X0P2"/>
<dbReference type="InterPro" id="IPR050228">
    <property type="entry name" value="Carboxylesterase_BioH"/>
</dbReference>
<protein>
    <submittedName>
        <fullName evidence="2">Alpha/beta hydrolase</fullName>
    </submittedName>
</protein>
<evidence type="ECO:0000259" key="1">
    <source>
        <dbReference type="Pfam" id="PF12697"/>
    </source>
</evidence>